<evidence type="ECO:0000259" key="2">
    <source>
        <dbReference type="SMART" id="SM00198"/>
    </source>
</evidence>
<dbReference type="InterPro" id="IPR035940">
    <property type="entry name" value="CAP_sf"/>
</dbReference>
<dbReference type="Gene3D" id="3.40.33.10">
    <property type="entry name" value="CAP"/>
    <property type="match status" value="1"/>
</dbReference>
<dbReference type="SUPFAM" id="SSF55797">
    <property type="entry name" value="PR-1-like"/>
    <property type="match status" value="1"/>
</dbReference>
<sequence>MYQYIILLCIALCAHCQVFSGHEIDDIVYAHNQIRSSVGINETVSWSNELALFASAYASNCQGSNLVSHNPNRVIDGIYLGENIFGTTDINTISAMQAVDYWASEKAYYNYASNRCALGKICGHYTQMVWKSSTLIGCARIKCSNLRYGNTILCNYAPGGNVNVDSQRPY</sequence>
<dbReference type="SMART" id="SM00198">
    <property type="entry name" value="SCP"/>
    <property type="match status" value="1"/>
</dbReference>
<dbReference type="InterPro" id="IPR014044">
    <property type="entry name" value="CAP_dom"/>
</dbReference>
<dbReference type="GO" id="GO:0005576">
    <property type="term" value="C:extracellular region"/>
    <property type="evidence" value="ECO:0007669"/>
    <property type="project" value="InterPro"/>
</dbReference>
<dbReference type="InterPro" id="IPR001283">
    <property type="entry name" value="CRISP-related"/>
</dbReference>
<comment type="caution">
    <text evidence="3">The sequence shown here is derived from an EMBL/GenBank/DDBJ whole genome shotgun (WGS) entry which is preliminary data.</text>
</comment>
<dbReference type="PANTHER" id="PTHR10334">
    <property type="entry name" value="CYSTEINE-RICH SECRETORY PROTEIN-RELATED"/>
    <property type="match status" value="1"/>
</dbReference>
<feature type="signal peptide" evidence="1">
    <location>
        <begin position="1"/>
        <end position="16"/>
    </location>
</feature>
<evidence type="ECO:0000256" key="1">
    <source>
        <dbReference type="SAM" id="SignalP"/>
    </source>
</evidence>
<dbReference type="PROSITE" id="PS01009">
    <property type="entry name" value="CRISP_1"/>
    <property type="match status" value="1"/>
</dbReference>
<proteinExistence type="predicted"/>
<reference evidence="3 4" key="1">
    <citation type="submission" date="2024-03" db="EMBL/GenBank/DDBJ databases">
        <title>The Acrasis kona genome and developmental transcriptomes reveal deep origins of eukaryotic multicellular pathways.</title>
        <authorList>
            <person name="Sheikh S."/>
            <person name="Fu C.-J."/>
            <person name="Brown M.W."/>
            <person name="Baldauf S.L."/>
        </authorList>
    </citation>
    <scope>NUCLEOTIDE SEQUENCE [LARGE SCALE GENOMIC DNA]</scope>
    <source>
        <strain evidence="3 4">ATCC MYA-3509</strain>
    </source>
</reference>
<protein>
    <submittedName>
        <fullName evidence="3">Pathogenesis-related protein</fullName>
    </submittedName>
</protein>
<evidence type="ECO:0000313" key="4">
    <source>
        <dbReference type="Proteomes" id="UP001431209"/>
    </source>
</evidence>
<dbReference type="AlphaFoldDB" id="A0AAW2Z4R5"/>
<dbReference type="FunFam" id="3.40.33.10:FF:000004">
    <property type="entry name" value="CAP, cysteine-rich secretory protein, antigen 5"/>
    <property type="match status" value="1"/>
</dbReference>
<name>A0AAW2Z4R5_9EUKA</name>
<gene>
    <name evidence="3" type="ORF">AKO1_005142</name>
</gene>
<feature type="chain" id="PRO_5043744342" evidence="1">
    <location>
        <begin position="17"/>
        <end position="170"/>
    </location>
</feature>
<feature type="domain" description="SCP" evidence="2">
    <location>
        <begin position="22"/>
        <end position="164"/>
    </location>
</feature>
<dbReference type="Proteomes" id="UP001431209">
    <property type="component" value="Unassembled WGS sequence"/>
</dbReference>
<keyword evidence="4" id="KW-1185">Reference proteome</keyword>
<dbReference type="InterPro" id="IPR018244">
    <property type="entry name" value="Allrgn_V5/Tpx1_CS"/>
</dbReference>
<dbReference type="Pfam" id="PF00188">
    <property type="entry name" value="CAP"/>
    <property type="match status" value="1"/>
</dbReference>
<dbReference type="EMBL" id="JAOPGA020001043">
    <property type="protein sequence ID" value="KAL0484445.1"/>
    <property type="molecule type" value="Genomic_DNA"/>
</dbReference>
<evidence type="ECO:0000313" key="3">
    <source>
        <dbReference type="EMBL" id="KAL0484445.1"/>
    </source>
</evidence>
<accession>A0AAW2Z4R5</accession>
<keyword evidence="1" id="KW-0732">Signal</keyword>
<dbReference type="PRINTS" id="PR00837">
    <property type="entry name" value="V5TPXLIKE"/>
</dbReference>
<organism evidence="3 4">
    <name type="scientific">Acrasis kona</name>
    <dbReference type="NCBI Taxonomy" id="1008807"/>
    <lineage>
        <taxon>Eukaryota</taxon>
        <taxon>Discoba</taxon>
        <taxon>Heterolobosea</taxon>
        <taxon>Tetramitia</taxon>
        <taxon>Eutetramitia</taxon>
        <taxon>Acrasidae</taxon>
        <taxon>Acrasis</taxon>
    </lineage>
</organism>